<dbReference type="Gene3D" id="3.50.50.100">
    <property type="match status" value="1"/>
</dbReference>
<dbReference type="Proteomes" id="UP000184206">
    <property type="component" value="Unassembled WGS sequence"/>
</dbReference>
<dbReference type="InterPro" id="IPR023753">
    <property type="entry name" value="FAD/NAD-binding_dom"/>
</dbReference>
<comment type="cofactor">
    <cofactor evidence="1">
        <name>FAD</name>
        <dbReference type="ChEBI" id="CHEBI:57692"/>
    </cofactor>
</comment>
<keyword evidence="3" id="KW-0285">Flavoprotein</keyword>
<proteinExistence type="inferred from homology"/>
<evidence type="ECO:0000256" key="2">
    <source>
        <dbReference type="ARBA" id="ARBA00005272"/>
    </source>
</evidence>
<dbReference type="AlphaFoldDB" id="A0A1M7FJ54"/>
<gene>
    <name evidence="7" type="ORF">SAMN02745189_01459</name>
</gene>
<evidence type="ECO:0000256" key="1">
    <source>
        <dbReference type="ARBA" id="ARBA00001974"/>
    </source>
</evidence>
<dbReference type="PANTHER" id="PTHR42913">
    <property type="entry name" value="APOPTOSIS-INDUCING FACTOR 1"/>
    <property type="match status" value="1"/>
</dbReference>
<dbReference type="Pfam" id="PF07992">
    <property type="entry name" value="Pyr_redox_2"/>
    <property type="match status" value="1"/>
</dbReference>
<evidence type="ECO:0000256" key="5">
    <source>
        <dbReference type="ARBA" id="ARBA00023002"/>
    </source>
</evidence>
<sequence length="407" mass="44894">MTIIMSFERKKILVLGAGYAGLTTVTGLQKKLGFQDADITLINKNEYHYESTWLHQVAAGTIHWEEATYPITKVVNTQKVRFVPAEVTAIHRDAQRVETNQGEFEYDILVVALGFESESFGIEGMDRYAHTITDPQTSLAARQEIERNFANYKTSGDQRDISILVGGAGFTGVEFLGELIESIPDLAKQYNIDYDDVKITCVEAAPSMLPMFSDELTQYAVDFLESKGVEFKIGTPIVAANEKGFVVKENDEETQLEAASVIWTAGVRGNSLMEESFEGVKRGRIITKPDLTIEGYDNIFVIGDVAAVMNGEGEDARPYPTTAQIAMQLGDHVAESIKNKLNGDKMRAFTFDDKGTVCSLGSEEGIGVVFGREVKGRRAAFLKRVIDTRAVFKVGGPFLAYSKGKFL</sequence>
<dbReference type="PRINTS" id="PR00368">
    <property type="entry name" value="FADPNR"/>
</dbReference>
<dbReference type="PANTHER" id="PTHR42913:SF3">
    <property type="entry name" value="64 KDA MITOCHONDRIAL NADH DEHYDROGENASE (EUROFUNG)"/>
    <property type="match status" value="1"/>
</dbReference>
<keyword evidence="5" id="KW-0560">Oxidoreductase</keyword>
<dbReference type="InterPro" id="IPR036188">
    <property type="entry name" value="FAD/NAD-bd_sf"/>
</dbReference>
<evidence type="ECO:0000259" key="6">
    <source>
        <dbReference type="Pfam" id="PF07992"/>
    </source>
</evidence>
<organism evidence="7 8">
    <name type="scientific">Lacicoccus alkaliphilus DSM 16010</name>
    <dbReference type="NCBI Taxonomy" id="1123231"/>
    <lineage>
        <taxon>Bacteria</taxon>
        <taxon>Bacillati</taxon>
        <taxon>Bacillota</taxon>
        <taxon>Bacilli</taxon>
        <taxon>Bacillales</taxon>
        <taxon>Salinicoccaceae</taxon>
        <taxon>Lacicoccus</taxon>
    </lineage>
</organism>
<keyword evidence="8" id="KW-1185">Reference proteome</keyword>
<keyword evidence="4" id="KW-0274">FAD</keyword>
<evidence type="ECO:0000313" key="8">
    <source>
        <dbReference type="Proteomes" id="UP000184206"/>
    </source>
</evidence>
<dbReference type="GO" id="GO:0003955">
    <property type="term" value="F:NAD(P)H dehydrogenase (quinone) activity"/>
    <property type="evidence" value="ECO:0007669"/>
    <property type="project" value="TreeGrafter"/>
</dbReference>
<dbReference type="SUPFAM" id="SSF51905">
    <property type="entry name" value="FAD/NAD(P)-binding domain"/>
    <property type="match status" value="2"/>
</dbReference>
<dbReference type="STRING" id="1123231.SAMN02745189_01459"/>
<name>A0A1M7FJ54_9BACL</name>
<protein>
    <submittedName>
        <fullName evidence="7">NADH dehydrogenase</fullName>
    </submittedName>
</protein>
<accession>A0A1M7FJ54</accession>
<evidence type="ECO:0000256" key="4">
    <source>
        <dbReference type="ARBA" id="ARBA00022827"/>
    </source>
</evidence>
<feature type="domain" description="FAD/NAD(P)-binding" evidence="6">
    <location>
        <begin position="11"/>
        <end position="328"/>
    </location>
</feature>
<dbReference type="EMBL" id="FRCF01000004">
    <property type="protein sequence ID" value="SHM03719.1"/>
    <property type="molecule type" value="Genomic_DNA"/>
</dbReference>
<reference evidence="7 8" key="1">
    <citation type="submission" date="2016-11" db="EMBL/GenBank/DDBJ databases">
        <authorList>
            <person name="Jaros S."/>
            <person name="Januszkiewicz K."/>
            <person name="Wedrychowicz H."/>
        </authorList>
    </citation>
    <scope>NUCLEOTIDE SEQUENCE [LARGE SCALE GENOMIC DNA]</scope>
    <source>
        <strain evidence="7 8">DSM 16010</strain>
    </source>
</reference>
<dbReference type="InterPro" id="IPR051169">
    <property type="entry name" value="NADH-Q_oxidoreductase"/>
</dbReference>
<comment type="similarity">
    <text evidence="2">Belongs to the NADH dehydrogenase family.</text>
</comment>
<evidence type="ECO:0000256" key="3">
    <source>
        <dbReference type="ARBA" id="ARBA00022630"/>
    </source>
</evidence>
<dbReference type="GO" id="GO:0019646">
    <property type="term" value="P:aerobic electron transport chain"/>
    <property type="evidence" value="ECO:0007669"/>
    <property type="project" value="TreeGrafter"/>
</dbReference>
<evidence type="ECO:0000313" key="7">
    <source>
        <dbReference type="EMBL" id="SHM03719.1"/>
    </source>
</evidence>